<accession>A0A0R3XCS1</accession>
<organism evidence="1">
    <name type="scientific">Hydatigena taeniaeformis</name>
    <name type="common">Feline tapeworm</name>
    <name type="synonym">Taenia taeniaeformis</name>
    <dbReference type="NCBI Taxonomy" id="6205"/>
    <lineage>
        <taxon>Eukaryota</taxon>
        <taxon>Metazoa</taxon>
        <taxon>Spiralia</taxon>
        <taxon>Lophotrochozoa</taxon>
        <taxon>Platyhelminthes</taxon>
        <taxon>Cestoda</taxon>
        <taxon>Eucestoda</taxon>
        <taxon>Cyclophyllidea</taxon>
        <taxon>Taeniidae</taxon>
        <taxon>Hydatigera</taxon>
    </lineage>
</organism>
<reference evidence="1" key="1">
    <citation type="submission" date="2017-02" db="UniProtKB">
        <authorList>
            <consortium name="WormBaseParasite"/>
        </authorList>
    </citation>
    <scope>IDENTIFICATION</scope>
</reference>
<name>A0A0R3XCS1_HYDTA</name>
<sequence>LPSRAPLPSTSTRLRDLRMAMKEARYARQHCGLLYSLECLKSVLLAEHVAGAKEAAETPDGSECNVEFFCDVDVGRWVVILMHLGNVCHYSALMDSELVEIRLDCRLETLHSVLVDKVGINSLLSFPLFTHPTAATIALYSSIGETCFEMNRMLKDVHPSHAMEDNFSLNLDDPHSRSLLNEIERIISVGAPEEEEVVEARPMERHG</sequence>
<proteinExistence type="predicted"/>
<evidence type="ECO:0000313" key="1">
    <source>
        <dbReference type="WBParaSite" id="TTAC_0001134801-mRNA-1"/>
    </source>
</evidence>
<protein>
    <submittedName>
        <fullName evidence="1">Protein phosphatase</fullName>
    </submittedName>
</protein>
<dbReference type="WBParaSite" id="TTAC_0001134801-mRNA-1">
    <property type="protein sequence ID" value="TTAC_0001134801-mRNA-1"/>
    <property type="gene ID" value="TTAC_0001134801"/>
</dbReference>
<dbReference type="AlphaFoldDB" id="A0A0R3XCS1"/>
<dbReference type="STRING" id="6205.A0A0R3XCS1"/>